<evidence type="ECO:0000313" key="3">
    <source>
        <dbReference type="Proteomes" id="UP001056535"/>
    </source>
</evidence>
<sequence length="61" mass="6695">MSSHRQQKNTPDEAPDSTEPYDPEQDPDADPEMLTSQHPALTGENERDPAEGPDDESTTGE</sequence>
<gene>
    <name evidence="2" type="ORF">NF557_11320</name>
</gene>
<name>A0ABY4YFA7_9MICO</name>
<dbReference type="Proteomes" id="UP001056535">
    <property type="component" value="Chromosome"/>
</dbReference>
<organism evidence="2 3">
    <name type="scientific">Ornithinimicrobium cryptoxanthini</name>
    <dbReference type="NCBI Taxonomy" id="2934161"/>
    <lineage>
        <taxon>Bacteria</taxon>
        <taxon>Bacillati</taxon>
        <taxon>Actinomycetota</taxon>
        <taxon>Actinomycetes</taxon>
        <taxon>Micrococcales</taxon>
        <taxon>Ornithinimicrobiaceae</taxon>
        <taxon>Ornithinimicrobium</taxon>
    </lineage>
</organism>
<keyword evidence="3" id="KW-1185">Reference proteome</keyword>
<protein>
    <submittedName>
        <fullName evidence="2">Uncharacterized protein</fullName>
    </submittedName>
</protein>
<feature type="compositionally biased region" description="Acidic residues" evidence="1">
    <location>
        <begin position="13"/>
        <end position="31"/>
    </location>
</feature>
<dbReference type="RefSeq" id="WP_252619429.1">
    <property type="nucleotide sequence ID" value="NZ_CP099490.1"/>
</dbReference>
<evidence type="ECO:0000256" key="1">
    <source>
        <dbReference type="SAM" id="MobiDB-lite"/>
    </source>
</evidence>
<evidence type="ECO:0000313" key="2">
    <source>
        <dbReference type="EMBL" id="USQ75216.1"/>
    </source>
</evidence>
<feature type="compositionally biased region" description="Acidic residues" evidence="1">
    <location>
        <begin position="51"/>
        <end position="61"/>
    </location>
</feature>
<accession>A0ABY4YFA7</accession>
<proteinExistence type="predicted"/>
<dbReference type="EMBL" id="CP099490">
    <property type="protein sequence ID" value="USQ75216.1"/>
    <property type="molecule type" value="Genomic_DNA"/>
</dbReference>
<feature type="region of interest" description="Disordered" evidence="1">
    <location>
        <begin position="1"/>
        <end position="61"/>
    </location>
</feature>
<reference evidence="2" key="1">
    <citation type="submission" date="2022-06" db="EMBL/GenBank/DDBJ databases">
        <title>Ornithinimicrobium JY.X270.</title>
        <authorList>
            <person name="Huang Y."/>
        </authorList>
    </citation>
    <scope>NUCLEOTIDE SEQUENCE</scope>
    <source>
        <strain evidence="2">JY.X270</strain>
    </source>
</reference>